<keyword evidence="2" id="KW-0732">Signal</keyword>
<dbReference type="SUPFAM" id="SSF48452">
    <property type="entry name" value="TPR-like"/>
    <property type="match status" value="1"/>
</dbReference>
<protein>
    <submittedName>
        <fullName evidence="3">Tetratricopeptide repeat protein</fullName>
    </submittedName>
</protein>
<feature type="repeat" description="TPR" evidence="1">
    <location>
        <begin position="168"/>
        <end position="201"/>
    </location>
</feature>
<feature type="repeat" description="TPR" evidence="1">
    <location>
        <begin position="128"/>
        <end position="161"/>
    </location>
</feature>
<dbReference type="InterPro" id="IPR011990">
    <property type="entry name" value="TPR-like_helical_dom_sf"/>
</dbReference>
<feature type="chain" id="PRO_5037369189" evidence="2">
    <location>
        <begin position="30"/>
        <end position="319"/>
    </location>
</feature>
<comment type="caution">
    <text evidence="3">The sequence shown here is derived from an EMBL/GenBank/DDBJ whole genome shotgun (WGS) entry which is preliminary data.</text>
</comment>
<evidence type="ECO:0000313" key="4">
    <source>
        <dbReference type="Proteomes" id="UP000621799"/>
    </source>
</evidence>
<feature type="signal peptide" evidence="2">
    <location>
        <begin position="1"/>
        <end position="29"/>
    </location>
</feature>
<dbReference type="Proteomes" id="UP000621799">
    <property type="component" value="Unassembled WGS sequence"/>
</dbReference>
<proteinExistence type="predicted"/>
<dbReference type="EMBL" id="JADEXN010000062">
    <property type="protein sequence ID" value="MBE9040178.1"/>
    <property type="molecule type" value="Genomic_DNA"/>
</dbReference>
<dbReference type="Gene3D" id="1.25.40.10">
    <property type="entry name" value="Tetratricopeptide repeat domain"/>
    <property type="match status" value="1"/>
</dbReference>
<keyword evidence="1" id="KW-0802">TPR repeat</keyword>
<dbReference type="SMART" id="SM00028">
    <property type="entry name" value="TPR"/>
    <property type="match status" value="4"/>
</dbReference>
<sequence>MSKFTRFILSAGLLSITIALIFSHPRSFAQTPDTATETPASETPQAQADRLRDLSWQQYTDREYQSALESFDRALVLYRELGDLRGEGVILSNIGQVYNALDDLDRAIDYYQQSLALFRQTGYLLGEAASLGNLGMAYRAKEEHERALEYFQQAIDASENLDTPTGEGWLLQMLGSTYQALGEVDTALDYYQQYLDLAREKGDRASEEQALFLSRTNVRRFDRPFSHSRIARRSRWVGRSRRDRPCPHRNRFGFALGNGSTEFEPLCRTRSSECLQYGTGKNHWRWCRGIVALFHYRRGSQFGGFSVGGSRSSHGEPHE</sequence>
<dbReference type="PROSITE" id="PS50005">
    <property type="entry name" value="TPR"/>
    <property type="match status" value="3"/>
</dbReference>
<evidence type="ECO:0000256" key="2">
    <source>
        <dbReference type="SAM" id="SignalP"/>
    </source>
</evidence>
<dbReference type="PANTHER" id="PTHR10098">
    <property type="entry name" value="RAPSYN-RELATED"/>
    <property type="match status" value="1"/>
</dbReference>
<dbReference type="AlphaFoldDB" id="A0A928Z7Z0"/>
<evidence type="ECO:0000313" key="3">
    <source>
        <dbReference type="EMBL" id="MBE9040178.1"/>
    </source>
</evidence>
<organism evidence="3 4">
    <name type="scientific">Zarconia navalis LEGE 11467</name>
    <dbReference type="NCBI Taxonomy" id="1828826"/>
    <lineage>
        <taxon>Bacteria</taxon>
        <taxon>Bacillati</taxon>
        <taxon>Cyanobacteriota</taxon>
        <taxon>Cyanophyceae</taxon>
        <taxon>Oscillatoriophycideae</taxon>
        <taxon>Oscillatoriales</taxon>
        <taxon>Oscillatoriales incertae sedis</taxon>
        <taxon>Zarconia</taxon>
        <taxon>Zarconia navalis</taxon>
    </lineage>
</organism>
<name>A0A928Z7Z0_9CYAN</name>
<feature type="repeat" description="TPR" evidence="1">
    <location>
        <begin position="88"/>
        <end position="121"/>
    </location>
</feature>
<gene>
    <name evidence="3" type="ORF">IQ235_05150</name>
</gene>
<accession>A0A928Z7Z0</accession>
<keyword evidence="4" id="KW-1185">Reference proteome</keyword>
<dbReference type="Pfam" id="PF13424">
    <property type="entry name" value="TPR_12"/>
    <property type="match status" value="2"/>
</dbReference>
<dbReference type="InterPro" id="IPR019734">
    <property type="entry name" value="TPR_rpt"/>
</dbReference>
<reference evidence="3" key="1">
    <citation type="submission" date="2020-10" db="EMBL/GenBank/DDBJ databases">
        <authorList>
            <person name="Castelo-Branco R."/>
            <person name="Eusebio N."/>
            <person name="Adriana R."/>
            <person name="Vieira A."/>
            <person name="Brugerolle De Fraissinette N."/>
            <person name="Rezende De Castro R."/>
            <person name="Schneider M.P."/>
            <person name="Vasconcelos V."/>
            <person name="Leao P.N."/>
        </authorList>
    </citation>
    <scope>NUCLEOTIDE SEQUENCE</scope>
    <source>
        <strain evidence="3">LEGE 11467</strain>
    </source>
</reference>
<evidence type="ECO:0000256" key="1">
    <source>
        <dbReference type="PROSITE-ProRule" id="PRU00339"/>
    </source>
</evidence>